<dbReference type="RefSeq" id="WP_186935277.1">
    <property type="nucleotide sequence ID" value="NZ_JACOPS010000002.1"/>
</dbReference>
<dbReference type="PANTHER" id="PTHR43651">
    <property type="entry name" value="1,4-ALPHA-GLUCAN-BRANCHING ENZYME"/>
    <property type="match status" value="1"/>
</dbReference>
<dbReference type="InterPro" id="IPR006048">
    <property type="entry name" value="A-amylase/branching_C"/>
</dbReference>
<evidence type="ECO:0000256" key="9">
    <source>
        <dbReference type="ARBA" id="ARBA00023056"/>
    </source>
</evidence>
<dbReference type="GO" id="GO:0003844">
    <property type="term" value="F:1,4-alpha-glucan branching enzyme activity"/>
    <property type="evidence" value="ECO:0007669"/>
    <property type="project" value="UniProtKB-EC"/>
</dbReference>
<keyword evidence="7 11" id="KW-0808">Transferase</keyword>
<dbReference type="InterPro" id="IPR044143">
    <property type="entry name" value="GlgB_N_E_set_prok"/>
</dbReference>
<dbReference type="InterPro" id="IPR037439">
    <property type="entry name" value="Branching_enzy"/>
</dbReference>
<keyword evidence="10 11" id="KW-0119">Carbohydrate metabolism</keyword>
<evidence type="ECO:0000256" key="6">
    <source>
        <dbReference type="ARBA" id="ARBA00022676"/>
    </source>
</evidence>
<keyword evidence="8" id="KW-0136">Cellulose degradation</keyword>
<dbReference type="EMBL" id="JACOPS010000002">
    <property type="protein sequence ID" value="MBC5728101.1"/>
    <property type="molecule type" value="Genomic_DNA"/>
</dbReference>
<evidence type="ECO:0000256" key="5">
    <source>
        <dbReference type="ARBA" id="ARBA00022600"/>
    </source>
</evidence>
<dbReference type="Gene3D" id="2.60.40.10">
    <property type="entry name" value="Immunoglobulins"/>
    <property type="match status" value="1"/>
</dbReference>
<keyword evidence="9 11" id="KW-0320">Glycogen biosynthesis</keyword>
<comment type="function">
    <text evidence="2 11">Catalyzes the formation of the alpha-1,6-glucosidic linkages in glycogen by scission of a 1,4-alpha-linked oligosaccharide from growing alpha-1,4-glucan chains and the subsequent attachment of the oligosaccharide to the alpha-1,6 position.</text>
</comment>
<evidence type="ECO:0000313" key="14">
    <source>
        <dbReference type="Proteomes" id="UP000636755"/>
    </source>
</evidence>
<dbReference type="PANTHER" id="PTHR43651:SF3">
    <property type="entry name" value="1,4-ALPHA-GLUCAN-BRANCHING ENZYME"/>
    <property type="match status" value="1"/>
</dbReference>
<dbReference type="PIRSF" id="PIRSF000463">
    <property type="entry name" value="GlgB"/>
    <property type="match status" value="1"/>
</dbReference>
<dbReference type="InterPro" id="IPR006047">
    <property type="entry name" value="GH13_cat_dom"/>
</dbReference>
<organism evidence="13 14">
    <name type="scientific">Ruminococcus intestinalis</name>
    <dbReference type="NCBI Taxonomy" id="2763066"/>
    <lineage>
        <taxon>Bacteria</taxon>
        <taxon>Bacillati</taxon>
        <taxon>Bacillota</taxon>
        <taxon>Clostridia</taxon>
        <taxon>Eubacteriales</taxon>
        <taxon>Oscillospiraceae</taxon>
        <taxon>Ruminococcus</taxon>
    </lineage>
</organism>
<dbReference type="SUPFAM" id="SSF51445">
    <property type="entry name" value="(Trans)glycosidases"/>
    <property type="match status" value="1"/>
</dbReference>
<evidence type="ECO:0000256" key="4">
    <source>
        <dbReference type="ARBA" id="ARBA00009000"/>
    </source>
</evidence>
<dbReference type="Pfam" id="PF02922">
    <property type="entry name" value="CBM_48"/>
    <property type="match status" value="1"/>
</dbReference>
<dbReference type="HAMAP" id="MF_00685">
    <property type="entry name" value="GlgB"/>
    <property type="match status" value="1"/>
</dbReference>
<dbReference type="InterPro" id="IPR006407">
    <property type="entry name" value="GlgB"/>
</dbReference>
<dbReference type="Gene3D" id="2.60.40.1180">
    <property type="entry name" value="Golgi alpha-mannosidase II"/>
    <property type="match status" value="1"/>
</dbReference>
<keyword evidence="6 11" id="KW-0328">Glycosyltransferase</keyword>
<dbReference type="Pfam" id="PF02806">
    <property type="entry name" value="Alpha-amylase_C"/>
    <property type="match status" value="1"/>
</dbReference>
<dbReference type="InterPro" id="IPR004193">
    <property type="entry name" value="Glyco_hydro_13_N"/>
</dbReference>
<comment type="caution">
    <text evidence="13">The sequence shown here is derived from an EMBL/GenBank/DDBJ whole genome shotgun (WGS) entry which is preliminary data.</text>
</comment>
<evidence type="ECO:0000256" key="1">
    <source>
        <dbReference type="ARBA" id="ARBA00000826"/>
    </source>
</evidence>
<evidence type="ECO:0000256" key="3">
    <source>
        <dbReference type="ARBA" id="ARBA00004964"/>
    </source>
</evidence>
<dbReference type="NCBIfam" id="TIGR01515">
    <property type="entry name" value="branching_enzym"/>
    <property type="match status" value="1"/>
</dbReference>
<feature type="domain" description="Glycosyl hydrolase family 13 catalytic" evidence="12">
    <location>
        <begin position="152"/>
        <end position="496"/>
    </location>
</feature>
<comment type="subunit">
    <text evidence="11">Monomer.</text>
</comment>
<evidence type="ECO:0000256" key="2">
    <source>
        <dbReference type="ARBA" id="ARBA00002953"/>
    </source>
</evidence>
<dbReference type="CDD" id="cd11322">
    <property type="entry name" value="AmyAc_Glg_BE"/>
    <property type="match status" value="1"/>
</dbReference>
<evidence type="ECO:0000256" key="10">
    <source>
        <dbReference type="ARBA" id="ARBA00023277"/>
    </source>
</evidence>
<accession>A0ABR7HKV3</accession>
<dbReference type="NCBIfam" id="NF003811">
    <property type="entry name" value="PRK05402.1"/>
    <property type="match status" value="1"/>
</dbReference>
<evidence type="ECO:0000256" key="7">
    <source>
        <dbReference type="ARBA" id="ARBA00022679"/>
    </source>
</evidence>
<dbReference type="NCBIfam" id="NF008967">
    <property type="entry name" value="PRK12313.1"/>
    <property type="match status" value="1"/>
</dbReference>
<gene>
    <name evidence="11 13" type="primary">glgB</name>
    <name evidence="13" type="ORF">H8R91_06145</name>
</gene>
<comment type="similarity">
    <text evidence="4 11">Belongs to the glycosyl hydrolase 13 family. GlgB subfamily.</text>
</comment>
<evidence type="ECO:0000313" key="13">
    <source>
        <dbReference type="EMBL" id="MBC5728101.1"/>
    </source>
</evidence>
<dbReference type="InterPro" id="IPR013783">
    <property type="entry name" value="Ig-like_fold"/>
</dbReference>
<proteinExistence type="inferred from homology"/>
<keyword evidence="5 11" id="KW-0321">Glycogen metabolism</keyword>
<comment type="caution">
    <text evidence="11">Lacks conserved residue(s) required for the propagation of feature annotation.</text>
</comment>
<evidence type="ECO:0000256" key="8">
    <source>
        <dbReference type="ARBA" id="ARBA00023001"/>
    </source>
</evidence>
<reference evidence="13 14" key="1">
    <citation type="submission" date="2020-08" db="EMBL/GenBank/DDBJ databases">
        <title>Genome public.</title>
        <authorList>
            <person name="Liu C."/>
            <person name="Sun Q."/>
        </authorList>
    </citation>
    <scope>NUCLEOTIDE SEQUENCE [LARGE SCALE GENOMIC DNA]</scope>
    <source>
        <strain evidence="13 14">NSJ-71</strain>
    </source>
</reference>
<keyword evidence="14" id="KW-1185">Reference proteome</keyword>
<dbReference type="SMART" id="SM00642">
    <property type="entry name" value="Aamy"/>
    <property type="match status" value="1"/>
</dbReference>
<evidence type="ECO:0000256" key="11">
    <source>
        <dbReference type="HAMAP-Rule" id="MF_00685"/>
    </source>
</evidence>
<evidence type="ECO:0000259" key="12">
    <source>
        <dbReference type="SMART" id="SM00642"/>
    </source>
</evidence>
<dbReference type="CDD" id="cd02855">
    <property type="entry name" value="E_set_GBE_prok_N"/>
    <property type="match status" value="1"/>
</dbReference>
<comment type="pathway">
    <text evidence="3 11">Glycan biosynthesis; glycogen biosynthesis.</text>
</comment>
<dbReference type="InterPro" id="IPR013780">
    <property type="entry name" value="Glyco_hydro_b"/>
</dbReference>
<dbReference type="SUPFAM" id="SSF51011">
    <property type="entry name" value="Glycosyl hydrolase domain"/>
    <property type="match status" value="1"/>
</dbReference>
<protein>
    <recommendedName>
        <fullName evidence="11">1,4-alpha-glucan branching enzyme GlgB</fullName>
        <ecNumber evidence="11">2.4.1.18</ecNumber>
    </recommendedName>
    <alternativeName>
        <fullName evidence="11">1,4-alpha-D-glucan:1,4-alpha-D-glucan 6-glucosyl-transferase</fullName>
    </alternativeName>
    <alternativeName>
        <fullName evidence="11">Alpha-(1-&gt;4)-glucan branching enzyme</fullName>
    </alternativeName>
    <alternativeName>
        <fullName evidence="11">Glycogen branching enzyme</fullName>
        <shortName evidence="11">BE</shortName>
    </alternativeName>
</protein>
<name>A0ABR7HKV3_9FIRM</name>
<dbReference type="Pfam" id="PF00128">
    <property type="entry name" value="Alpha-amylase"/>
    <property type="match status" value="1"/>
</dbReference>
<dbReference type="InterPro" id="IPR014756">
    <property type="entry name" value="Ig_E-set"/>
</dbReference>
<dbReference type="InterPro" id="IPR017853">
    <property type="entry name" value="GH"/>
</dbReference>
<dbReference type="SUPFAM" id="SSF81296">
    <property type="entry name" value="E set domains"/>
    <property type="match status" value="1"/>
</dbReference>
<dbReference type="Gene3D" id="3.20.20.80">
    <property type="entry name" value="Glycosidases"/>
    <property type="match status" value="1"/>
</dbReference>
<sequence length="658" mass="76368">MKYVFNDERSPLRLFSDGDAVRAYDFLGAHFINLDGRNGVIFRVWAPNAITVSLVGDFNNWNQKANYMYKIGGGVWELFIENLNEFAVYKFCIETVDHTNILKSDPFAFHCQTRPENASMVFNTNQYVWHDSYWMENRQNTSSPDKPMNIYEIHAGSWKKYPDGNYFNYQKMADELIPYLKEMNYTHVQLMPLMEYPYDPSWGYQTTGYFAATSRYGTPCDLMALIDRCHMEGIGVIMEIVPSNFPKDDYGLYKFDGTCLYEDNNPKKGQRDSWGTCLFNFQRYEVISFLISAVMFWFDKYHIDGMRIGAVSSMLYLDYGKKDGEWVPNRFGGNENLEAIDFIKRLNKAVHMYHPSALTFAEENTSWPKLTLPIEEGGLGFDYKWNMGWMNDTLHYMSLDPLWRPFNHDNLTFSFFYAFSERFILPISHDEVAHGKGSLISKMPGDYDSKFAGVRTFITYMYAHPGKKLVFMGCEIGQFDEWDSDSGIQWDLLKFEKHNALYTFFKAINKFYIEHKPLYELDNTPKGFEWIHRNDYTQSVIAFRRTDSDGNEIIAVCNFQPTVHENYMIGVPRFGEYEEIFNSDLTEFGGTGVSNTGTLTTVPMKIHGYKQGLSLTLPPLGVIYLKCTKELENPEGNTEKPRKTVVLNSETVKAEELK</sequence>
<keyword evidence="8" id="KW-0624">Polysaccharide degradation</keyword>
<feature type="active site" description="Proton donor" evidence="11">
    <location>
        <position position="362"/>
    </location>
</feature>
<comment type="catalytic activity">
    <reaction evidence="1 11">
        <text>Transfers a segment of a (1-&gt;4)-alpha-D-glucan chain to a primary hydroxy group in a similar glucan chain.</text>
        <dbReference type="EC" id="2.4.1.18"/>
    </reaction>
</comment>
<dbReference type="Proteomes" id="UP000636755">
    <property type="component" value="Unassembled WGS sequence"/>
</dbReference>
<dbReference type="EC" id="2.4.1.18" evidence="11"/>